<evidence type="ECO:0000313" key="3">
    <source>
        <dbReference type="Proteomes" id="UP001177670"/>
    </source>
</evidence>
<dbReference type="AlphaFoldDB" id="A0AA40G1R3"/>
<proteinExistence type="predicted"/>
<dbReference type="Proteomes" id="UP001177670">
    <property type="component" value="Unassembled WGS sequence"/>
</dbReference>
<accession>A0AA40G1R3</accession>
<dbReference type="EMBL" id="JAHYIQ010000008">
    <property type="protein sequence ID" value="KAK1129348.1"/>
    <property type="molecule type" value="Genomic_DNA"/>
</dbReference>
<evidence type="ECO:0000256" key="1">
    <source>
        <dbReference type="SAM" id="MobiDB-lite"/>
    </source>
</evidence>
<keyword evidence="3" id="KW-1185">Reference proteome</keyword>
<protein>
    <submittedName>
        <fullName evidence="2">Uncharacterized protein</fullName>
    </submittedName>
</protein>
<organism evidence="2 3">
    <name type="scientific">Melipona bicolor</name>
    <dbReference type="NCBI Taxonomy" id="60889"/>
    <lineage>
        <taxon>Eukaryota</taxon>
        <taxon>Metazoa</taxon>
        <taxon>Ecdysozoa</taxon>
        <taxon>Arthropoda</taxon>
        <taxon>Hexapoda</taxon>
        <taxon>Insecta</taxon>
        <taxon>Pterygota</taxon>
        <taxon>Neoptera</taxon>
        <taxon>Endopterygota</taxon>
        <taxon>Hymenoptera</taxon>
        <taxon>Apocrita</taxon>
        <taxon>Aculeata</taxon>
        <taxon>Apoidea</taxon>
        <taxon>Anthophila</taxon>
        <taxon>Apidae</taxon>
        <taxon>Melipona</taxon>
    </lineage>
</organism>
<sequence length="194" mass="22100">MVPSRPFVDDYDFLLAVFSTEEEAAAQISAHDLFFQPSWSFARPTHFTLFIPAARRRSGRNICGTVQTSTRVPMEIELFGGKVERGGTRERHRRGRPVSFGRKSKMKRKDEKKSKNRAARLSRGSLPYNSPRQPASLTTQFLRHDPIKKVDRDNIVTGFFVTSIVPYIWSKGCTTITSIASLDDQRTNPYQEST</sequence>
<name>A0AA40G1R3_9HYME</name>
<reference evidence="2" key="1">
    <citation type="submission" date="2021-10" db="EMBL/GenBank/DDBJ databases">
        <title>Melipona bicolor Genome sequencing and assembly.</title>
        <authorList>
            <person name="Araujo N.S."/>
            <person name="Arias M.C."/>
        </authorList>
    </citation>
    <scope>NUCLEOTIDE SEQUENCE</scope>
    <source>
        <strain evidence="2">USP_2M_L1-L4_2017</strain>
        <tissue evidence="2">Whole body</tissue>
    </source>
</reference>
<feature type="region of interest" description="Disordered" evidence="1">
    <location>
        <begin position="84"/>
        <end position="135"/>
    </location>
</feature>
<evidence type="ECO:0000313" key="2">
    <source>
        <dbReference type="EMBL" id="KAK1129348.1"/>
    </source>
</evidence>
<feature type="compositionally biased region" description="Basic residues" evidence="1">
    <location>
        <begin position="90"/>
        <end position="107"/>
    </location>
</feature>
<gene>
    <name evidence="2" type="ORF">K0M31_019080</name>
</gene>
<comment type="caution">
    <text evidence="2">The sequence shown here is derived from an EMBL/GenBank/DDBJ whole genome shotgun (WGS) entry which is preliminary data.</text>
</comment>